<reference evidence="1" key="1">
    <citation type="submission" date="2019-12" db="EMBL/GenBank/DDBJ databases">
        <title>High-Quality draft genome sequences of three cyanobacteria isolated from the limestone walls of the Old Cathedral of Coimbra.</title>
        <authorList>
            <person name="Tiago I."/>
            <person name="Soares F."/>
            <person name="Portugal A."/>
        </authorList>
    </citation>
    <scope>NUCLEOTIDE SEQUENCE [LARGE SCALE GENOMIC DNA]</scope>
    <source>
        <strain evidence="1">C</strain>
    </source>
</reference>
<dbReference type="Proteomes" id="UP000607397">
    <property type="component" value="Unassembled WGS sequence"/>
</dbReference>
<sequence>MINWTQITGFQWDAGNARKSVDKHGVRQSEAEQVFFNQPLVVLLDLKHSQEEVRYHALGITDENRYLHITFTLRGGDTLIRVISARDMHRRERASYEQHQKDSQIPE</sequence>
<accession>A0A8K2A8Y7</accession>
<organism evidence="1 2">
    <name type="scientific">Petrachloros mirabilis ULC683</name>
    <dbReference type="NCBI Taxonomy" id="2781853"/>
    <lineage>
        <taxon>Bacteria</taxon>
        <taxon>Bacillati</taxon>
        <taxon>Cyanobacteriota</taxon>
        <taxon>Cyanophyceae</taxon>
        <taxon>Synechococcales</taxon>
        <taxon>Petrachlorosaceae</taxon>
        <taxon>Petrachloros</taxon>
        <taxon>Petrachloros mirabilis</taxon>
    </lineage>
</organism>
<evidence type="ECO:0000313" key="1">
    <source>
        <dbReference type="EMBL" id="NCJ07689.1"/>
    </source>
</evidence>
<evidence type="ECO:0000313" key="2">
    <source>
        <dbReference type="Proteomes" id="UP000607397"/>
    </source>
</evidence>
<keyword evidence="2" id="KW-1185">Reference proteome</keyword>
<dbReference type="EMBL" id="WVIC01000031">
    <property type="protein sequence ID" value="NCJ07689.1"/>
    <property type="molecule type" value="Genomic_DNA"/>
</dbReference>
<dbReference type="Gene3D" id="3.10.450.530">
    <property type="entry name" value="Ribonuclease toxin, BrnT, of type II toxin-antitoxin system"/>
    <property type="match status" value="1"/>
</dbReference>
<protein>
    <submittedName>
        <fullName evidence="1">BrnT family toxin</fullName>
    </submittedName>
</protein>
<dbReference type="InterPro" id="IPR007460">
    <property type="entry name" value="BrnT_toxin"/>
</dbReference>
<comment type="caution">
    <text evidence="1">The sequence shown here is derived from an EMBL/GenBank/DDBJ whole genome shotgun (WGS) entry which is preliminary data.</text>
</comment>
<proteinExistence type="predicted"/>
<dbReference type="AlphaFoldDB" id="A0A8K2A8Y7"/>
<dbReference type="RefSeq" id="WP_161826168.1">
    <property type="nucleotide sequence ID" value="NZ_WVIC01000031.1"/>
</dbReference>
<dbReference type="InterPro" id="IPR038573">
    <property type="entry name" value="BrnT_sf"/>
</dbReference>
<dbReference type="Pfam" id="PF04365">
    <property type="entry name" value="BrnT_toxin"/>
    <property type="match status" value="1"/>
</dbReference>
<name>A0A8K2A8Y7_9CYAN</name>
<gene>
    <name evidence="1" type="ORF">GS597_14450</name>
</gene>